<sequence>MSGGSRSRDGCFNCRRRKRRCDEEKPTCRRCQRTGDDCIFPSPASASNPLKFIVAASNDHYLVPSDNQSHSFLNLSPRELVAICNSSEGRIVWTQESVPRSLSPFAFESGRSVEKALVQYCKYSHHELSPLTDQMSR</sequence>
<dbReference type="InterPro" id="IPR036864">
    <property type="entry name" value="Zn2-C6_fun-type_DNA-bd_sf"/>
</dbReference>
<protein>
    <submittedName>
        <fullName evidence="3">Transcriptional activator protein UGA3</fullName>
    </submittedName>
</protein>
<dbReference type="Pfam" id="PF00172">
    <property type="entry name" value="Zn_clus"/>
    <property type="match status" value="1"/>
</dbReference>
<proteinExistence type="predicted"/>
<dbReference type="EMBL" id="KB726324">
    <property type="protein sequence ID" value="EMT69844.1"/>
    <property type="molecule type" value="Genomic_DNA"/>
</dbReference>
<dbReference type="CDD" id="cd00067">
    <property type="entry name" value="GAL4"/>
    <property type="match status" value="1"/>
</dbReference>
<name>N1RVE9_FUSC4</name>
<reference evidence="4" key="2">
    <citation type="journal article" date="2014" name="PLoS ONE">
        <title>Genome and Transcriptome Analysis of the Fungal Pathogen Fusarium oxysporum f. sp. cubense Causing Banana Vascular Wilt Disease.</title>
        <authorList>
            <person name="Guo L."/>
            <person name="Han L."/>
            <person name="Yang L."/>
            <person name="Zeng H."/>
            <person name="Fan D."/>
            <person name="Zhu Y."/>
            <person name="Feng Y."/>
            <person name="Wang G."/>
            <person name="Peng C."/>
            <person name="Jiang X."/>
            <person name="Zhou D."/>
            <person name="Ni P."/>
            <person name="Liang C."/>
            <person name="Liu L."/>
            <person name="Wang J."/>
            <person name="Mao C."/>
            <person name="Fang X."/>
            <person name="Peng M."/>
            <person name="Huang J."/>
        </authorList>
    </citation>
    <scope>NUCLEOTIDE SEQUENCE [LARGE SCALE GENOMIC DNA]</scope>
    <source>
        <strain evidence="4">race 4</strain>
    </source>
</reference>
<dbReference type="PROSITE" id="PS00463">
    <property type="entry name" value="ZN2_CY6_FUNGAL_1"/>
    <property type="match status" value="1"/>
</dbReference>
<dbReference type="Proteomes" id="UP000016929">
    <property type="component" value="Unassembled WGS sequence"/>
</dbReference>
<keyword evidence="4" id="KW-1185">Reference proteome</keyword>
<evidence type="ECO:0000256" key="1">
    <source>
        <dbReference type="ARBA" id="ARBA00023242"/>
    </source>
</evidence>
<accession>N1RVE9</accession>
<dbReference type="GO" id="GO:0000981">
    <property type="term" value="F:DNA-binding transcription factor activity, RNA polymerase II-specific"/>
    <property type="evidence" value="ECO:0007669"/>
    <property type="project" value="InterPro"/>
</dbReference>
<dbReference type="Gene3D" id="4.10.240.10">
    <property type="entry name" value="Zn(2)-C6 fungal-type DNA-binding domain"/>
    <property type="match status" value="1"/>
</dbReference>
<dbReference type="PANTHER" id="PTHR47657">
    <property type="entry name" value="STEROL REGULATORY ELEMENT-BINDING PROTEIN ECM22"/>
    <property type="match status" value="1"/>
</dbReference>
<feature type="domain" description="Zn(2)-C6 fungal-type" evidence="2">
    <location>
        <begin position="10"/>
        <end position="40"/>
    </location>
</feature>
<dbReference type="SUPFAM" id="SSF57701">
    <property type="entry name" value="Zn2/Cys6 DNA-binding domain"/>
    <property type="match status" value="1"/>
</dbReference>
<dbReference type="PANTHER" id="PTHR47657:SF7">
    <property type="entry name" value="STEROL REGULATORY ELEMENT-BINDING PROTEIN ECM22"/>
    <property type="match status" value="1"/>
</dbReference>
<dbReference type="AlphaFoldDB" id="N1RVE9"/>
<dbReference type="HOGENOM" id="CLU_1865171_0_0_1"/>
<dbReference type="InterPro" id="IPR052400">
    <property type="entry name" value="Zn2-C6_fungal_TF"/>
</dbReference>
<organism evidence="3 4">
    <name type="scientific">Fusarium oxysporum f. sp. cubense (strain race 4)</name>
    <name type="common">Panama disease fungus</name>
    <dbReference type="NCBI Taxonomy" id="2502994"/>
    <lineage>
        <taxon>Eukaryota</taxon>
        <taxon>Fungi</taxon>
        <taxon>Dikarya</taxon>
        <taxon>Ascomycota</taxon>
        <taxon>Pezizomycotina</taxon>
        <taxon>Sordariomycetes</taxon>
        <taxon>Hypocreomycetidae</taxon>
        <taxon>Hypocreales</taxon>
        <taxon>Nectriaceae</taxon>
        <taxon>Fusarium</taxon>
        <taxon>Fusarium oxysporum species complex</taxon>
    </lineage>
</organism>
<reference evidence="4" key="1">
    <citation type="submission" date="2012-09" db="EMBL/GenBank/DDBJ databases">
        <title>Genome sequencing and comparative transcriptomics of race 1 and race 4 of banana pathogen: Fusarium oxysporum f. sp. cubense.</title>
        <authorList>
            <person name="Fang X."/>
            <person name="Huang J."/>
        </authorList>
    </citation>
    <scope>NUCLEOTIDE SEQUENCE [LARGE SCALE GENOMIC DNA]</scope>
    <source>
        <strain evidence="4">race 4</strain>
    </source>
</reference>
<evidence type="ECO:0000313" key="4">
    <source>
        <dbReference type="Proteomes" id="UP000016929"/>
    </source>
</evidence>
<dbReference type="SMART" id="SM00066">
    <property type="entry name" value="GAL4"/>
    <property type="match status" value="1"/>
</dbReference>
<dbReference type="GO" id="GO:0008270">
    <property type="term" value="F:zinc ion binding"/>
    <property type="evidence" value="ECO:0007669"/>
    <property type="project" value="InterPro"/>
</dbReference>
<evidence type="ECO:0000259" key="2">
    <source>
        <dbReference type="PROSITE" id="PS50048"/>
    </source>
</evidence>
<keyword evidence="1" id="KW-0539">Nucleus</keyword>
<dbReference type="InterPro" id="IPR001138">
    <property type="entry name" value="Zn2Cys6_DnaBD"/>
</dbReference>
<dbReference type="PROSITE" id="PS50048">
    <property type="entry name" value="ZN2_CY6_FUNGAL_2"/>
    <property type="match status" value="1"/>
</dbReference>
<gene>
    <name evidence="3" type="ORF">FOC4_g10008281</name>
</gene>
<dbReference type="STRING" id="1229665.N1RVE9"/>
<evidence type="ECO:0000313" key="3">
    <source>
        <dbReference type="EMBL" id="EMT69844.1"/>
    </source>
</evidence>